<dbReference type="GO" id="GO:0004747">
    <property type="term" value="F:ribokinase activity"/>
    <property type="evidence" value="ECO:0007669"/>
    <property type="project" value="UniProtKB-UniRule"/>
</dbReference>
<feature type="domain" description="Carbohydrate kinase PfkB" evidence="13">
    <location>
        <begin position="3"/>
        <end position="296"/>
    </location>
</feature>
<comment type="similarity">
    <text evidence="12">Belongs to the carbohydrate kinase PfkB family. Ribokinase subfamily.</text>
</comment>
<evidence type="ECO:0000256" key="7">
    <source>
        <dbReference type="ARBA" id="ARBA00022777"/>
    </source>
</evidence>
<feature type="binding site" evidence="12">
    <location>
        <position position="180"/>
    </location>
    <ligand>
        <name>ATP</name>
        <dbReference type="ChEBI" id="CHEBI:30616"/>
    </ligand>
</feature>
<dbReference type="PRINTS" id="PR00990">
    <property type="entry name" value="RIBOKINASE"/>
</dbReference>
<evidence type="ECO:0000256" key="9">
    <source>
        <dbReference type="ARBA" id="ARBA00022842"/>
    </source>
</evidence>
<evidence type="ECO:0000313" key="14">
    <source>
        <dbReference type="EMBL" id="NIH54464.1"/>
    </source>
</evidence>
<dbReference type="CDD" id="cd01174">
    <property type="entry name" value="ribokinase"/>
    <property type="match status" value="1"/>
</dbReference>
<evidence type="ECO:0000256" key="4">
    <source>
        <dbReference type="ARBA" id="ARBA00022679"/>
    </source>
</evidence>
<keyword evidence="8 12" id="KW-0067">ATP-binding</keyword>
<gene>
    <name evidence="12" type="primary">rbsK</name>
    <name evidence="14" type="ORF">FHX76_002360</name>
</gene>
<dbReference type="Proteomes" id="UP000541033">
    <property type="component" value="Unassembled WGS sequence"/>
</dbReference>
<dbReference type="InterPro" id="IPR029056">
    <property type="entry name" value="Ribokinase-like"/>
</dbReference>
<comment type="subcellular location">
    <subcellularLocation>
        <location evidence="12">Cytoplasm</location>
    </subcellularLocation>
</comment>
<dbReference type="GO" id="GO:0019303">
    <property type="term" value="P:D-ribose catabolic process"/>
    <property type="evidence" value="ECO:0007669"/>
    <property type="project" value="UniProtKB-UniRule"/>
</dbReference>
<evidence type="ECO:0000256" key="11">
    <source>
        <dbReference type="ARBA" id="ARBA00023277"/>
    </source>
</evidence>
<keyword evidence="9 12" id="KW-0460">Magnesium</keyword>
<dbReference type="InterPro" id="IPR002173">
    <property type="entry name" value="Carboh/pur_kinase_PfkB_CS"/>
</dbReference>
<dbReference type="RefSeq" id="WP_167150839.1">
    <property type="nucleotide sequence ID" value="NZ_JAAMOX010000002.1"/>
</dbReference>
<dbReference type="GO" id="GO:0005829">
    <property type="term" value="C:cytosol"/>
    <property type="evidence" value="ECO:0007669"/>
    <property type="project" value="TreeGrafter"/>
</dbReference>
<protein>
    <recommendedName>
        <fullName evidence="3 12">Ribokinase</fullName>
        <shortName evidence="12">RK</shortName>
        <ecNumber evidence="2 12">2.7.1.15</ecNumber>
    </recommendedName>
</protein>
<keyword evidence="6 12" id="KW-0547">Nucleotide-binding</keyword>
<comment type="caution">
    <text evidence="14">The sequence shown here is derived from an EMBL/GenBank/DDBJ whole genome shotgun (WGS) entry which is preliminary data.</text>
</comment>
<feature type="binding site" evidence="12">
    <location>
        <position position="289"/>
    </location>
    <ligand>
        <name>K(+)</name>
        <dbReference type="ChEBI" id="CHEBI:29103"/>
    </ligand>
</feature>
<comment type="activity regulation">
    <text evidence="12">Activated by a monovalent cation that binds near, but not in, the active site. The most likely occupant of the site in vivo is potassium. Ion binding induces a conformational change that may alter substrate affinity.</text>
</comment>
<proteinExistence type="inferred from homology"/>
<feature type="binding site" evidence="12">
    <location>
        <begin position="38"/>
        <end position="42"/>
    </location>
    <ligand>
        <name>substrate</name>
    </ligand>
</feature>
<feature type="binding site" evidence="12">
    <location>
        <position position="246"/>
    </location>
    <ligand>
        <name>K(+)</name>
        <dbReference type="ChEBI" id="CHEBI:29103"/>
    </ligand>
</feature>
<evidence type="ECO:0000313" key="15">
    <source>
        <dbReference type="Proteomes" id="UP000541033"/>
    </source>
</evidence>
<comment type="subunit">
    <text evidence="12">Homodimer.</text>
</comment>
<keyword evidence="4 12" id="KW-0808">Transferase</keyword>
<evidence type="ECO:0000256" key="5">
    <source>
        <dbReference type="ARBA" id="ARBA00022723"/>
    </source>
</evidence>
<keyword evidence="10 12" id="KW-0630">Potassium</keyword>
<evidence type="ECO:0000259" key="13">
    <source>
        <dbReference type="Pfam" id="PF00294"/>
    </source>
</evidence>
<name>A0A7X5R2I4_9MICO</name>
<evidence type="ECO:0000256" key="12">
    <source>
        <dbReference type="HAMAP-Rule" id="MF_01987"/>
    </source>
</evidence>
<feature type="binding site" evidence="12">
    <location>
        <position position="250"/>
    </location>
    <ligand>
        <name>substrate</name>
    </ligand>
</feature>
<dbReference type="Gene3D" id="3.40.1190.20">
    <property type="match status" value="1"/>
</dbReference>
<reference evidence="14 15" key="1">
    <citation type="submission" date="2020-02" db="EMBL/GenBank/DDBJ databases">
        <title>Sequencing the genomes of 1000 actinobacteria strains.</title>
        <authorList>
            <person name="Klenk H.-P."/>
        </authorList>
    </citation>
    <scope>NUCLEOTIDE SEQUENCE [LARGE SCALE GENOMIC DNA]</scope>
    <source>
        <strain evidence="14 15">DSM 27960</strain>
    </source>
</reference>
<feature type="binding site" evidence="12">
    <location>
        <position position="293"/>
    </location>
    <ligand>
        <name>K(+)</name>
        <dbReference type="ChEBI" id="CHEBI:29103"/>
    </ligand>
</feature>
<keyword evidence="15" id="KW-1185">Reference proteome</keyword>
<comment type="cofactor">
    <cofactor evidence="12">
        <name>Mg(2+)</name>
        <dbReference type="ChEBI" id="CHEBI:18420"/>
    </cofactor>
    <text evidence="12">Requires a divalent cation, most likely magnesium in vivo, as an electrophilic catalyst to aid phosphoryl group transfer. It is the chelate of the metal and the nucleotide that is the actual substrate.</text>
</comment>
<feature type="binding site" evidence="12">
    <location>
        <begin position="217"/>
        <end position="222"/>
    </location>
    <ligand>
        <name>ATP</name>
        <dbReference type="ChEBI" id="CHEBI:30616"/>
    </ligand>
</feature>
<evidence type="ECO:0000256" key="1">
    <source>
        <dbReference type="ARBA" id="ARBA00005380"/>
    </source>
</evidence>
<keyword evidence="11 12" id="KW-0119">Carbohydrate metabolism</keyword>
<keyword evidence="7 12" id="KW-0418">Kinase</keyword>
<dbReference type="GO" id="GO:0005524">
    <property type="term" value="F:ATP binding"/>
    <property type="evidence" value="ECO:0007669"/>
    <property type="project" value="UniProtKB-UniRule"/>
</dbReference>
<sequence length="313" mass="31703">MTVIVVGSANLDRVCRVERIPGPGETVLATASAEHCGGKGNNQVIAATRSGASASFLAALGSDEAGSTLRRTLDDAGVTSLIRTSDAPTGIANITVDDSAENSIVVSPGANAALIDLTEAEHAAIRAADVLLMQLEIPVETVIAAAEVASAAGTYVVLNAAPIQRLPERLLRHVDLLIVNEHEAAELAYALQSDRQQGDPREAAAILAGIVPDVIVTLGAAGSLIVSAGASPLKLPSYSVQAVDTTGAGDTFCGALVAALDADGAAVRDLVEATSFATAAAALSVQSAGAVSSIPSLKETNDFRDQHEHITTS</sequence>
<dbReference type="UniPathway" id="UPA00916">
    <property type="reaction ID" value="UER00889"/>
</dbReference>
<feature type="binding site" evidence="12">
    <location>
        <position position="136"/>
    </location>
    <ligand>
        <name>substrate</name>
    </ligand>
</feature>
<dbReference type="EC" id="2.7.1.15" evidence="2 12"/>
<comment type="catalytic activity">
    <reaction evidence="12">
        <text>D-ribose + ATP = D-ribose 5-phosphate + ADP + H(+)</text>
        <dbReference type="Rhea" id="RHEA:13697"/>
        <dbReference type="ChEBI" id="CHEBI:15378"/>
        <dbReference type="ChEBI" id="CHEBI:30616"/>
        <dbReference type="ChEBI" id="CHEBI:47013"/>
        <dbReference type="ChEBI" id="CHEBI:78346"/>
        <dbReference type="ChEBI" id="CHEBI:456216"/>
        <dbReference type="EC" id="2.7.1.15"/>
    </reaction>
</comment>
<dbReference type="PANTHER" id="PTHR10584">
    <property type="entry name" value="SUGAR KINASE"/>
    <property type="match status" value="1"/>
</dbReference>
<dbReference type="AlphaFoldDB" id="A0A7X5R2I4"/>
<dbReference type="EMBL" id="JAAMOX010000002">
    <property type="protein sequence ID" value="NIH54464.1"/>
    <property type="molecule type" value="Genomic_DNA"/>
</dbReference>
<comment type="caution">
    <text evidence="12">Lacks conserved residue(s) required for the propagation of feature annotation.</text>
</comment>
<evidence type="ECO:0000256" key="2">
    <source>
        <dbReference type="ARBA" id="ARBA00012035"/>
    </source>
</evidence>
<feature type="binding site" evidence="12">
    <location>
        <begin position="10"/>
        <end position="12"/>
    </location>
    <ligand>
        <name>substrate</name>
    </ligand>
</feature>
<dbReference type="HAMAP" id="MF_01987">
    <property type="entry name" value="Ribokinase"/>
    <property type="match status" value="1"/>
</dbReference>
<feature type="active site" description="Proton acceptor" evidence="12">
    <location>
        <position position="250"/>
    </location>
</feature>
<comment type="function">
    <text evidence="12">Catalyzes the phosphorylation of ribose at O-5 in a reaction requiring ATP and magnesium. The resulting D-ribose-5-phosphate can then be used either for sythesis of nucleotides, histidine, and tryptophan, or as a component of the pentose phosphate pathway.</text>
</comment>
<accession>A0A7X5R2I4</accession>
<dbReference type="Pfam" id="PF00294">
    <property type="entry name" value="PfkB"/>
    <property type="match status" value="1"/>
</dbReference>
<keyword evidence="5 12" id="KW-0479">Metal-binding</keyword>
<dbReference type="PANTHER" id="PTHR10584:SF166">
    <property type="entry name" value="RIBOKINASE"/>
    <property type="match status" value="1"/>
</dbReference>
<keyword evidence="12" id="KW-0963">Cytoplasm</keyword>
<dbReference type="InterPro" id="IPR011611">
    <property type="entry name" value="PfkB_dom"/>
</dbReference>
<feature type="binding site" evidence="12">
    <location>
        <position position="284"/>
    </location>
    <ligand>
        <name>K(+)</name>
        <dbReference type="ChEBI" id="CHEBI:29103"/>
    </ligand>
</feature>
<evidence type="ECO:0000256" key="10">
    <source>
        <dbReference type="ARBA" id="ARBA00022958"/>
    </source>
</evidence>
<feature type="binding site" evidence="12">
    <location>
        <position position="244"/>
    </location>
    <ligand>
        <name>K(+)</name>
        <dbReference type="ChEBI" id="CHEBI:29103"/>
    </ligand>
</feature>
<dbReference type="GO" id="GO:0046872">
    <property type="term" value="F:metal ion binding"/>
    <property type="evidence" value="ECO:0007669"/>
    <property type="project" value="UniProtKB-KW"/>
</dbReference>
<feature type="binding site" evidence="12">
    <location>
        <position position="287"/>
    </location>
    <ligand>
        <name>K(+)</name>
        <dbReference type="ChEBI" id="CHEBI:29103"/>
    </ligand>
</feature>
<dbReference type="SUPFAM" id="SSF53613">
    <property type="entry name" value="Ribokinase-like"/>
    <property type="match status" value="1"/>
</dbReference>
<evidence type="ECO:0000256" key="8">
    <source>
        <dbReference type="ARBA" id="ARBA00022840"/>
    </source>
</evidence>
<feature type="binding site" evidence="12">
    <location>
        <begin position="249"/>
        <end position="250"/>
    </location>
    <ligand>
        <name>ATP</name>
        <dbReference type="ChEBI" id="CHEBI:30616"/>
    </ligand>
</feature>
<evidence type="ECO:0000256" key="6">
    <source>
        <dbReference type="ARBA" id="ARBA00022741"/>
    </source>
</evidence>
<organism evidence="14 15">
    <name type="scientific">Lysinibacter cavernae</name>
    <dbReference type="NCBI Taxonomy" id="1640652"/>
    <lineage>
        <taxon>Bacteria</taxon>
        <taxon>Bacillati</taxon>
        <taxon>Actinomycetota</taxon>
        <taxon>Actinomycetes</taxon>
        <taxon>Micrococcales</taxon>
        <taxon>Microbacteriaceae</taxon>
        <taxon>Lysinibacter</taxon>
    </lineage>
</organism>
<evidence type="ECO:0000256" key="3">
    <source>
        <dbReference type="ARBA" id="ARBA00016943"/>
    </source>
</evidence>
<dbReference type="InterPro" id="IPR002139">
    <property type="entry name" value="Ribo/fructo_kinase"/>
</dbReference>
<comment type="pathway">
    <text evidence="12">Carbohydrate metabolism; D-ribose degradation; D-ribose 5-phosphate from beta-D-ribopyranose: step 2/2.</text>
</comment>
<dbReference type="InterPro" id="IPR011877">
    <property type="entry name" value="Ribokinase"/>
</dbReference>
<comment type="similarity">
    <text evidence="1">Belongs to the carbohydrate kinase pfkB family.</text>
</comment>
<dbReference type="PROSITE" id="PS00584">
    <property type="entry name" value="PFKB_KINASES_2"/>
    <property type="match status" value="1"/>
</dbReference>